<evidence type="ECO:0000313" key="2">
    <source>
        <dbReference type="EMBL" id="MBT9311506.1"/>
    </source>
</evidence>
<name>A0ABS5Y1M8_9CYAN</name>
<evidence type="ECO:0000259" key="1">
    <source>
        <dbReference type="Pfam" id="PF00535"/>
    </source>
</evidence>
<dbReference type="InterPro" id="IPR029044">
    <property type="entry name" value="Nucleotide-diphossugar_trans"/>
</dbReference>
<dbReference type="RefSeq" id="WP_215617388.1">
    <property type="nucleotide sequence ID" value="NZ_JADOER010000004.1"/>
</dbReference>
<dbReference type="Gene3D" id="3.90.550.10">
    <property type="entry name" value="Spore Coat Polysaccharide Biosynthesis Protein SpsA, Chain A"/>
    <property type="match status" value="1"/>
</dbReference>
<feature type="domain" description="Glycosyltransferase 2-like" evidence="1">
    <location>
        <begin position="10"/>
        <end position="136"/>
    </location>
</feature>
<gene>
    <name evidence="2" type="ORF">IXB28_04760</name>
</gene>
<dbReference type="Pfam" id="PF00535">
    <property type="entry name" value="Glycos_transf_2"/>
    <property type="match status" value="1"/>
</dbReference>
<comment type="caution">
    <text evidence="2">The sequence shown here is derived from an EMBL/GenBank/DDBJ whole genome shotgun (WGS) entry which is preliminary data.</text>
</comment>
<evidence type="ECO:0000313" key="3">
    <source>
        <dbReference type="Proteomes" id="UP001196661"/>
    </source>
</evidence>
<accession>A0ABS5Y1M8</accession>
<dbReference type="NCBIfam" id="NF038302">
    <property type="entry name" value="EPS_HpsE"/>
    <property type="match status" value="1"/>
</dbReference>
<dbReference type="PANTHER" id="PTHR43685">
    <property type="entry name" value="GLYCOSYLTRANSFERASE"/>
    <property type="match status" value="1"/>
</dbReference>
<dbReference type="CDD" id="cd00761">
    <property type="entry name" value="Glyco_tranf_GTA_type"/>
    <property type="match status" value="1"/>
</dbReference>
<dbReference type="InterPro" id="IPR001173">
    <property type="entry name" value="Glyco_trans_2-like"/>
</dbReference>
<dbReference type="SUPFAM" id="SSF53448">
    <property type="entry name" value="Nucleotide-diphospho-sugar transferases"/>
    <property type="match status" value="1"/>
</dbReference>
<dbReference type="Proteomes" id="UP001196661">
    <property type="component" value="Unassembled WGS sequence"/>
</dbReference>
<organism evidence="2 3">
    <name type="scientific">Leptothoe kymatousa TAU-MAC 1615</name>
    <dbReference type="NCBI Taxonomy" id="2364775"/>
    <lineage>
        <taxon>Bacteria</taxon>
        <taxon>Bacillati</taxon>
        <taxon>Cyanobacteriota</taxon>
        <taxon>Cyanophyceae</taxon>
        <taxon>Nodosilineales</taxon>
        <taxon>Cymatolegaceae</taxon>
        <taxon>Leptothoe</taxon>
        <taxon>Leptothoe kymatousa</taxon>
    </lineage>
</organism>
<dbReference type="PANTHER" id="PTHR43685:SF2">
    <property type="entry name" value="GLYCOSYLTRANSFERASE 2-LIKE DOMAIN-CONTAINING PROTEIN"/>
    <property type="match status" value="1"/>
</dbReference>
<dbReference type="InterPro" id="IPR050834">
    <property type="entry name" value="Glycosyltransf_2"/>
</dbReference>
<keyword evidence="3" id="KW-1185">Reference proteome</keyword>
<sequence length="320" mass="35994">MASHSTVTVSVILPTYNGAQRIPAVLQRLSQQVVAANISWNIWVVDNNSSDDTAAVVQQYQRQWSACPLNYVFEPRQGLAYARQCGIDSSDGALVAFLDDDNWPPADWVNQVAEFGRGYPRAGAFGGRIAGVFEGDTLPEDVEPLLGFLAIRDRGETPHPYPIEQLQFPPGAGLAVRRDAWEQCIPPVLVRNTRGADDSEISWRMVKAGWEVWYNPYTTIEHFIPQSRLQRAYLRALTHSYGLCTCDLLMIEALPWQRPILLLKSALGSLKRIFKHLVKYRHRSVATVEADCLLSFHVGNLKSPFWYLSKQFFSVSKSNA</sequence>
<dbReference type="EMBL" id="JADOER010000004">
    <property type="protein sequence ID" value="MBT9311506.1"/>
    <property type="molecule type" value="Genomic_DNA"/>
</dbReference>
<proteinExistence type="predicted"/>
<protein>
    <submittedName>
        <fullName evidence="2">Glycosyltransferase</fullName>
    </submittedName>
</protein>
<reference evidence="2 3" key="1">
    <citation type="journal article" date="2021" name="Mar. Drugs">
        <title>Genome Reduction and Secondary Metabolism of the Marine Sponge-Associated Cyanobacterium Leptothoe.</title>
        <authorList>
            <person name="Konstantinou D."/>
            <person name="Popin R.V."/>
            <person name="Fewer D.P."/>
            <person name="Sivonen K."/>
            <person name="Gkelis S."/>
        </authorList>
    </citation>
    <scope>NUCLEOTIDE SEQUENCE [LARGE SCALE GENOMIC DNA]</scope>
    <source>
        <strain evidence="2 3">TAU-MAC 1615</strain>
    </source>
</reference>